<feature type="transmembrane region" description="Helical" evidence="1">
    <location>
        <begin position="27"/>
        <end position="48"/>
    </location>
</feature>
<organism evidence="2 3">
    <name type="scientific">Musa balbisiana</name>
    <name type="common">Banana</name>
    <dbReference type="NCBI Taxonomy" id="52838"/>
    <lineage>
        <taxon>Eukaryota</taxon>
        <taxon>Viridiplantae</taxon>
        <taxon>Streptophyta</taxon>
        <taxon>Embryophyta</taxon>
        <taxon>Tracheophyta</taxon>
        <taxon>Spermatophyta</taxon>
        <taxon>Magnoliopsida</taxon>
        <taxon>Liliopsida</taxon>
        <taxon>Zingiberales</taxon>
        <taxon>Musaceae</taxon>
        <taxon>Musa</taxon>
    </lineage>
</organism>
<dbReference type="EMBL" id="PYDT01000002">
    <property type="protein sequence ID" value="THU70580.1"/>
    <property type="molecule type" value="Genomic_DNA"/>
</dbReference>
<accession>A0A4S8K6M7</accession>
<comment type="caution">
    <text evidence="2">The sequence shown here is derived from an EMBL/GenBank/DDBJ whole genome shotgun (WGS) entry which is preliminary data.</text>
</comment>
<dbReference type="AlphaFoldDB" id="A0A4S8K6M7"/>
<dbReference type="Proteomes" id="UP000317650">
    <property type="component" value="Chromosome 8"/>
</dbReference>
<keyword evidence="3" id="KW-1185">Reference proteome</keyword>
<evidence type="ECO:0000313" key="3">
    <source>
        <dbReference type="Proteomes" id="UP000317650"/>
    </source>
</evidence>
<evidence type="ECO:0000256" key="1">
    <source>
        <dbReference type="SAM" id="Phobius"/>
    </source>
</evidence>
<reference evidence="2 3" key="1">
    <citation type="journal article" date="2019" name="Nat. Plants">
        <title>Genome sequencing of Musa balbisiana reveals subgenome evolution and function divergence in polyploid bananas.</title>
        <authorList>
            <person name="Yao X."/>
        </authorList>
    </citation>
    <scope>NUCLEOTIDE SEQUENCE [LARGE SCALE GENOMIC DNA]</scope>
    <source>
        <strain evidence="3">cv. DH-PKW</strain>
        <tissue evidence="2">Leaves</tissue>
    </source>
</reference>
<gene>
    <name evidence="2" type="ORF">C4D60_Mb08t26490</name>
</gene>
<evidence type="ECO:0000313" key="2">
    <source>
        <dbReference type="EMBL" id="THU70580.1"/>
    </source>
</evidence>
<name>A0A4S8K6M7_MUSBA</name>
<sequence length="68" mass="7291">MWLPFLDRPASGLGTLGVAALFTDGRILSGALAAGFASTLGFICLRWWRLSNTDMSGDDSAVLNFKKI</sequence>
<protein>
    <submittedName>
        <fullName evidence="2">Uncharacterized protein</fullName>
    </submittedName>
</protein>
<keyword evidence="1" id="KW-0472">Membrane</keyword>
<proteinExistence type="predicted"/>
<keyword evidence="1" id="KW-1133">Transmembrane helix</keyword>
<keyword evidence="1" id="KW-0812">Transmembrane</keyword>